<dbReference type="InterPro" id="IPR001930">
    <property type="entry name" value="Peptidase_M1"/>
</dbReference>
<dbReference type="Gene3D" id="3.30.2010.30">
    <property type="match status" value="1"/>
</dbReference>
<evidence type="ECO:0000259" key="16">
    <source>
        <dbReference type="Pfam" id="PF17900"/>
    </source>
</evidence>
<reference evidence="17 18" key="1">
    <citation type="submission" date="2019-07" db="EMBL/GenBank/DDBJ databases">
        <authorList>
            <person name="Yang M."/>
            <person name="Zhao D."/>
            <person name="Xiang H."/>
        </authorList>
    </citation>
    <scope>NUCLEOTIDE SEQUENCE [LARGE SCALE GENOMIC DNA]</scope>
    <source>
        <strain evidence="17 18">IM1326</strain>
    </source>
</reference>
<accession>A0A552X491</accession>
<evidence type="ECO:0000256" key="5">
    <source>
        <dbReference type="ARBA" id="ARBA00015611"/>
    </source>
</evidence>
<dbReference type="NCBIfam" id="TIGR02414">
    <property type="entry name" value="pepN_proteo"/>
    <property type="match status" value="1"/>
</dbReference>
<keyword evidence="9 17" id="KW-0378">Hydrolase</keyword>
<dbReference type="OrthoDB" id="100605at2"/>
<comment type="cofactor">
    <cofactor evidence="2">
        <name>Zn(2+)</name>
        <dbReference type="ChEBI" id="CHEBI:29105"/>
    </cofactor>
</comment>
<dbReference type="Pfam" id="PF17432">
    <property type="entry name" value="DUF3458_C"/>
    <property type="match status" value="1"/>
</dbReference>
<dbReference type="Gene3D" id="2.60.40.1730">
    <property type="entry name" value="tricorn interacting facor f3 domain"/>
    <property type="match status" value="1"/>
</dbReference>
<evidence type="ECO:0000256" key="7">
    <source>
        <dbReference type="ARBA" id="ARBA00022670"/>
    </source>
</evidence>
<evidence type="ECO:0000313" key="17">
    <source>
        <dbReference type="EMBL" id="TRW49729.1"/>
    </source>
</evidence>
<dbReference type="FunFam" id="1.10.390.10:FF:000002">
    <property type="entry name" value="Aminopeptidase N"/>
    <property type="match status" value="1"/>
</dbReference>
<dbReference type="GO" id="GO:0008270">
    <property type="term" value="F:zinc ion binding"/>
    <property type="evidence" value="ECO:0007669"/>
    <property type="project" value="InterPro"/>
</dbReference>
<keyword evidence="18" id="KW-1185">Reference proteome</keyword>
<dbReference type="InterPro" id="IPR014782">
    <property type="entry name" value="Peptidase_M1_dom"/>
</dbReference>
<dbReference type="GO" id="GO:0016285">
    <property type="term" value="F:alanyl aminopeptidase activity"/>
    <property type="evidence" value="ECO:0007669"/>
    <property type="project" value="UniProtKB-EC"/>
</dbReference>
<dbReference type="EMBL" id="VJWL01000001">
    <property type="protein sequence ID" value="TRW49729.1"/>
    <property type="molecule type" value="Genomic_DNA"/>
</dbReference>
<dbReference type="CDD" id="cd09600">
    <property type="entry name" value="M1_APN"/>
    <property type="match status" value="1"/>
</dbReference>
<evidence type="ECO:0000256" key="6">
    <source>
        <dbReference type="ARBA" id="ARBA00022438"/>
    </source>
</evidence>
<dbReference type="SUPFAM" id="SSF55486">
    <property type="entry name" value="Metalloproteases ('zincins'), catalytic domain"/>
    <property type="match status" value="1"/>
</dbReference>
<dbReference type="Gene3D" id="1.10.390.10">
    <property type="entry name" value="Neutral Protease Domain 2"/>
    <property type="match status" value="1"/>
</dbReference>
<feature type="domain" description="Peptidase M1 membrane alanine aminopeptidase" evidence="13">
    <location>
        <begin position="229"/>
        <end position="441"/>
    </location>
</feature>
<evidence type="ECO:0000256" key="10">
    <source>
        <dbReference type="ARBA" id="ARBA00022833"/>
    </source>
</evidence>
<evidence type="ECO:0000256" key="12">
    <source>
        <dbReference type="NCBIfam" id="TIGR02414"/>
    </source>
</evidence>
<organism evidence="17 18">
    <name type="scientific">Aliidiomarina halalkaliphila</name>
    <dbReference type="NCBI Taxonomy" id="2593535"/>
    <lineage>
        <taxon>Bacteria</taxon>
        <taxon>Pseudomonadati</taxon>
        <taxon>Pseudomonadota</taxon>
        <taxon>Gammaproteobacteria</taxon>
        <taxon>Alteromonadales</taxon>
        <taxon>Idiomarinaceae</taxon>
        <taxon>Aliidiomarina</taxon>
    </lineage>
</organism>
<dbReference type="AlphaFoldDB" id="A0A552X491"/>
<dbReference type="InterPro" id="IPR012779">
    <property type="entry name" value="Peptidase_M1_pepN"/>
</dbReference>
<evidence type="ECO:0000259" key="15">
    <source>
        <dbReference type="Pfam" id="PF17432"/>
    </source>
</evidence>
<dbReference type="RefSeq" id="WP_143234150.1">
    <property type="nucleotide sequence ID" value="NZ_VJWL01000001.1"/>
</dbReference>
<gene>
    <name evidence="17" type="primary">pepN</name>
    <name evidence="17" type="ORF">FM042_02405</name>
</gene>
<dbReference type="InterPro" id="IPR042097">
    <property type="entry name" value="Aminopeptidase_N-like_N_sf"/>
</dbReference>
<dbReference type="PRINTS" id="PR00756">
    <property type="entry name" value="ALADIPTASE"/>
</dbReference>
<evidence type="ECO:0000256" key="9">
    <source>
        <dbReference type="ARBA" id="ARBA00022801"/>
    </source>
</evidence>
<evidence type="ECO:0000256" key="8">
    <source>
        <dbReference type="ARBA" id="ARBA00022723"/>
    </source>
</evidence>
<dbReference type="PANTHER" id="PTHR46322">
    <property type="entry name" value="PUROMYCIN-SENSITIVE AMINOPEPTIDASE"/>
    <property type="match status" value="1"/>
</dbReference>
<keyword evidence="8" id="KW-0479">Metal-binding</keyword>
<evidence type="ECO:0000256" key="2">
    <source>
        <dbReference type="ARBA" id="ARBA00001947"/>
    </source>
</evidence>
<evidence type="ECO:0000256" key="3">
    <source>
        <dbReference type="ARBA" id="ARBA00010136"/>
    </source>
</evidence>
<dbReference type="EC" id="3.4.11.2" evidence="4 12"/>
<keyword evidence="6 17" id="KW-0031">Aminopeptidase</keyword>
<proteinExistence type="inferred from homology"/>
<evidence type="ECO:0000259" key="14">
    <source>
        <dbReference type="Pfam" id="PF11940"/>
    </source>
</evidence>
<dbReference type="Pfam" id="PF17900">
    <property type="entry name" value="Peptidase_M1_N"/>
    <property type="match status" value="1"/>
</dbReference>
<evidence type="ECO:0000313" key="18">
    <source>
        <dbReference type="Proteomes" id="UP000320359"/>
    </source>
</evidence>
<dbReference type="Proteomes" id="UP000320359">
    <property type="component" value="Unassembled WGS sequence"/>
</dbReference>
<keyword evidence="7" id="KW-0645">Protease</keyword>
<dbReference type="PANTHER" id="PTHR46322:SF1">
    <property type="entry name" value="PUROMYCIN-SENSITIVE AMINOPEPTIDASE"/>
    <property type="match status" value="1"/>
</dbReference>
<keyword evidence="11" id="KW-0482">Metalloprotease</keyword>
<feature type="domain" description="Peptidase M1 alanyl aminopeptidase Ig-like fold" evidence="14">
    <location>
        <begin position="448"/>
        <end position="546"/>
    </location>
</feature>
<feature type="domain" description="Aminopeptidase N-like N-terminal" evidence="16">
    <location>
        <begin position="108"/>
        <end position="190"/>
    </location>
</feature>
<dbReference type="InterPro" id="IPR037144">
    <property type="entry name" value="Peptidase_M1_pepN_C_sf"/>
</dbReference>
<evidence type="ECO:0000259" key="13">
    <source>
        <dbReference type="Pfam" id="PF01433"/>
    </source>
</evidence>
<evidence type="ECO:0000256" key="1">
    <source>
        <dbReference type="ARBA" id="ARBA00000098"/>
    </source>
</evidence>
<comment type="catalytic activity">
    <reaction evidence="1">
        <text>Release of an N-terminal amino acid, Xaa-|-Yaa- from a peptide, amide or arylamide. Xaa is preferably Ala, but may be most amino acids including Pro (slow action). When a terminal hydrophobic residue is followed by a prolyl residue, the two may be released as an intact Xaa-Pro dipeptide.</text>
        <dbReference type="EC" id="3.4.11.2"/>
    </reaction>
</comment>
<protein>
    <recommendedName>
        <fullName evidence="5 12">Aminopeptidase N</fullName>
        <ecNumber evidence="4 12">3.4.11.2</ecNumber>
    </recommendedName>
</protein>
<dbReference type="Pfam" id="PF11940">
    <property type="entry name" value="DUF3458"/>
    <property type="match status" value="1"/>
</dbReference>
<comment type="similarity">
    <text evidence="3">Belongs to the peptidase M1 family.</text>
</comment>
<dbReference type="FunFam" id="3.30.2010.30:FF:000002">
    <property type="entry name" value="Putative aminopeptidase N"/>
    <property type="match status" value="1"/>
</dbReference>
<dbReference type="InterPro" id="IPR024601">
    <property type="entry name" value="Peptidase_M1_pepN_C"/>
</dbReference>
<dbReference type="InterPro" id="IPR035414">
    <property type="entry name" value="Peptidase_M1_pepN_Ig-like"/>
</dbReference>
<dbReference type="Gene3D" id="1.25.50.10">
    <property type="entry name" value="Peptidase M1, alanyl aminopeptidase, C-terminal domain"/>
    <property type="match status" value="1"/>
</dbReference>
<dbReference type="SUPFAM" id="SSF63737">
    <property type="entry name" value="Leukotriene A4 hydrolase N-terminal domain"/>
    <property type="match status" value="1"/>
</dbReference>
<name>A0A552X491_9GAMM</name>
<comment type="caution">
    <text evidence="17">The sequence shown here is derived from an EMBL/GenBank/DDBJ whole genome shotgun (WGS) entry which is preliminary data.</text>
</comment>
<sequence length="872" mass="98333">MSDVSTNAPQAKYRNDYQAPLFAISETDLVFELDDHQTMVTNTMKIQRVGEDSDLVLVGENVSLLKVTLDGRILGESDYTQTEKDLRIHQVPDAFVLEVMTQIDPANNSALEGLYKSAGTFCTQCEAEGFRRISYYLDRPDVLSVFTTKIVAPKQGFPYLLANGNPIAHAANDTHHSVTWHDPHPKPAYLFALVAGDFDVLEDHFETQDGRDVLLQIFVDKGNLSRAQYAMDSLKRSMAWDEERFGLVYDLDIYMIVAVDFFNMGAMENKGLNIFNSKYVLADAKTATDQDFINVESVIGHEYFHNWTGNRVTCRDWFQLSLKEGLTVFRDQEFSADMGMRSVQRIQDVRIIRSHQFEEDAGPMAHPIRPDRVMEMNNFYTVTVYNKGAEVIRMLHTLLGENGFQAGMRLYIDRHDGQAVTCEDFIKAMEDANSADFSQFRHWYAYAGTPQVQVHYDYDVERQEGSLVLTQTTPDTPDQKDKPAFHIPIQVEFIDDQGVSVEVHVNDSPLDLIELTEREQCIRFKGPKAPLIPALLGNFSAPIKLIFEQNEDELLAIMRGASDPFLRWDASQRIYRNSLLTAIHEDTDVGLSEAMLDTLSSVLKDAKQDAALTALLLQIPNEETLAQEFDIIPVADVVRVVGELRALLALALKDELMFVWERTDIANAGLDSALISQRMLANTALGYLAFHHDDAQISSVLKQQFYHSASMTLTFGALAAAVHADHPLCHSLLDDFAKKWQGHALVMDKWLAVQASAPDWGSAERIDYLTHHSAFNWTNPNRIYALLASFTHNLGQLHAQDGLGYQLLESAITRLNASNPQVASRLLSPLLKWKRLPEALQTALHDTLVRLRKLNNLAPDLHEKLSQALEEK</sequence>
<dbReference type="Pfam" id="PF01433">
    <property type="entry name" value="Peptidase_M1"/>
    <property type="match status" value="1"/>
</dbReference>
<dbReference type="Gene3D" id="2.60.40.1840">
    <property type="match status" value="1"/>
</dbReference>
<evidence type="ECO:0000256" key="4">
    <source>
        <dbReference type="ARBA" id="ARBA00012564"/>
    </source>
</evidence>
<dbReference type="GO" id="GO:0006508">
    <property type="term" value="P:proteolysis"/>
    <property type="evidence" value="ECO:0007669"/>
    <property type="project" value="UniProtKB-UniRule"/>
</dbReference>
<feature type="domain" description="Peptidase M1 alanyl aminopeptidase C-terminal" evidence="15">
    <location>
        <begin position="552"/>
        <end position="870"/>
    </location>
</feature>
<dbReference type="InterPro" id="IPR027268">
    <property type="entry name" value="Peptidase_M4/M1_CTD_sf"/>
</dbReference>
<dbReference type="InterPro" id="IPR038438">
    <property type="entry name" value="PepN_Ig-like_sf"/>
</dbReference>
<dbReference type="InterPro" id="IPR045357">
    <property type="entry name" value="Aminopeptidase_N-like_N"/>
</dbReference>
<evidence type="ECO:0000256" key="11">
    <source>
        <dbReference type="ARBA" id="ARBA00023049"/>
    </source>
</evidence>
<dbReference type="GO" id="GO:0008237">
    <property type="term" value="F:metallopeptidase activity"/>
    <property type="evidence" value="ECO:0007669"/>
    <property type="project" value="UniProtKB-UniRule"/>
</dbReference>
<keyword evidence="10" id="KW-0862">Zinc</keyword>